<reference evidence="3 4" key="1">
    <citation type="submission" date="2020-08" db="EMBL/GenBank/DDBJ databases">
        <title>The Agave Microbiome: Exploring the role of microbial communities in plant adaptations to desert environments.</title>
        <authorList>
            <person name="Partida-Martinez L.P."/>
        </authorList>
    </citation>
    <scope>NUCLEOTIDE SEQUENCE [LARGE SCALE GENOMIC DNA]</scope>
    <source>
        <strain evidence="3 4">AS3.13</strain>
    </source>
</reference>
<dbReference type="Gene3D" id="3.40.33.10">
    <property type="entry name" value="CAP"/>
    <property type="match status" value="1"/>
</dbReference>
<feature type="domain" description="SCP" evidence="2">
    <location>
        <begin position="114"/>
        <end position="226"/>
    </location>
</feature>
<comment type="caution">
    <text evidence="3">The sequence shown here is derived from an EMBL/GenBank/DDBJ whole genome shotgun (WGS) entry which is preliminary data.</text>
</comment>
<name>A0A7X0JFA6_9SPHN</name>
<protein>
    <submittedName>
        <fullName evidence="3">Uncharacterized protein YkwD</fullName>
    </submittedName>
</protein>
<feature type="compositionally biased region" description="Pro residues" evidence="1">
    <location>
        <begin position="45"/>
        <end position="78"/>
    </location>
</feature>
<accession>A0A7X0JFA6</accession>
<organism evidence="3 4">
    <name type="scientific">Sphingomonas endophytica</name>
    <dbReference type="NCBI Taxonomy" id="869719"/>
    <lineage>
        <taxon>Bacteria</taxon>
        <taxon>Pseudomonadati</taxon>
        <taxon>Pseudomonadota</taxon>
        <taxon>Alphaproteobacteria</taxon>
        <taxon>Sphingomonadales</taxon>
        <taxon>Sphingomonadaceae</taxon>
        <taxon>Sphingomonas</taxon>
    </lineage>
</organism>
<dbReference type="InterPro" id="IPR035940">
    <property type="entry name" value="CAP_sf"/>
</dbReference>
<dbReference type="Proteomes" id="UP000522313">
    <property type="component" value="Unassembled WGS sequence"/>
</dbReference>
<dbReference type="InterPro" id="IPR014044">
    <property type="entry name" value="CAP_dom"/>
</dbReference>
<dbReference type="AlphaFoldDB" id="A0A7X0JFA6"/>
<feature type="region of interest" description="Disordered" evidence="1">
    <location>
        <begin position="28"/>
        <end position="84"/>
    </location>
</feature>
<reference evidence="3 4" key="2">
    <citation type="submission" date="2020-08" db="EMBL/GenBank/DDBJ databases">
        <authorList>
            <person name="Partida-Martinez L."/>
            <person name="Huntemann M."/>
            <person name="Clum A."/>
            <person name="Wang J."/>
            <person name="Palaniappan K."/>
            <person name="Ritter S."/>
            <person name="Chen I.-M."/>
            <person name="Stamatis D."/>
            <person name="Reddy T."/>
            <person name="O'Malley R."/>
            <person name="Daum C."/>
            <person name="Shapiro N."/>
            <person name="Ivanova N."/>
            <person name="Kyrpides N."/>
            <person name="Woyke T."/>
        </authorList>
    </citation>
    <scope>NUCLEOTIDE SEQUENCE [LARGE SCALE GENOMIC DNA]</scope>
    <source>
        <strain evidence="3 4">AS3.13</strain>
    </source>
</reference>
<evidence type="ECO:0000313" key="3">
    <source>
        <dbReference type="EMBL" id="MBB6505481.1"/>
    </source>
</evidence>
<evidence type="ECO:0000256" key="1">
    <source>
        <dbReference type="SAM" id="MobiDB-lite"/>
    </source>
</evidence>
<sequence length="369" mass="38071">MRSSREYRIGAVSALSLLLAGCGGGDGDGGSAATPVSGGVQVVPAPTPSPTPVATPTPAPAPAPAPTPTPTPPPPAPAPTGSWAGNAAALFSTQPDVANCRPGTLLQSVRDDVLARLNAIRALHRLPAVSYSSADDEQATQAALMMAANGQLSHTPAASWKCYTTLGANGAGTSNLYGGLISPYLAYYTEDMYLGGWLTETSNLVVDSVGHRRWLLDPFLGKIAYGRVAQLLADGSRTDAAAMKVVTFTGGVSVPADLPPFVAYPYGDYPARYFDPSSLLSFTVIADTTQRGGANATVDFSKATIAVSDGANALTVSSVSFDNERYAVPNNLQFKVAGLKPGVSYSVKITGVGVRGTSTDYSYTFRIVS</sequence>
<dbReference type="RefSeq" id="WP_184506326.1">
    <property type="nucleotide sequence ID" value="NZ_JACHBT010000013.1"/>
</dbReference>
<evidence type="ECO:0000313" key="4">
    <source>
        <dbReference type="Proteomes" id="UP000522313"/>
    </source>
</evidence>
<gene>
    <name evidence="3" type="ORF">F4693_002473</name>
</gene>
<dbReference type="SUPFAM" id="SSF55797">
    <property type="entry name" value="PR-1-like"/>
    <property type="match status" value="1"/>
</dbReference>
<dbReference type="EMBL" id="JACHBT010000013">
    <property type="protein sequence ID" value="MBB6505481.1"/>
    <property type="molecule type" value="Genomic_DNA"/>
</dbReference>
<dbReference type="PROSITE" id="PS51257">
    <property type="entry name" value="PROKAR_LIPOPROTEIN"/>
    <property type="match status" value="1"/>
</dbReference>
<proteinExistence type="predicted"/>
<dbReference type="Pfam" id="PF00188">
    <property type="entry name" value="CAP"/>
    <property type="match status" value="1"/>
</dbReference>
<dbReference type="PRINTS" id="PR00049">
    <property type="entry name" value="WILMSTUMOUR"/>
</dbReference>
<evidence type="ECO:0000259" key="2">
    <source>
        <dbReference type="Pfam" id="PF00188"/>
    </source>
</evidence>